<organism evidence="9">
    <name type="scientific">marine sediment metagenome</name>
    <dbReference type="NCBI Taxonomy" id="412755"/>
    <lineage>
        <taxon>unclassified sequences</taxon>
        <taxon>metagenomes</taxon>
        <taxon>ecological metagenomes</taxon>
    </lineage>
</organism>
<feature type="domain" description="D-isomer specific 2-hydroxyacid dehydrogenase NAD-binding" evidence="7">
    <location>
        <begin position="1"/>
        <end position="85"/>
    </location>
</feature>
<dbReference type="PANTHER" id="PTHR42789">
    <property type="entry name" value="D-ISOMER SPECIFIC 2-HYDROXYACID DEHYDROGENASE FAMILY PROTEIN (AFU_ORTHOLOGUE AFUA_6G10090)"/>
    <property type="match status" value="1"/>
</dbReference>
<evidence type="ECO:0000256" key="5">
    <source>
        <dbReference type="ARBA" id="ARBA00023027"/>
    </source>
</evidence>
<keyword evidence="5" id="KW-0520">NAD</keyword>
<evidence type="ECO:0000259" key="8">
    <source>
        <dbReference type="Pfam" id="PF19304"/>
    </source>
</evidence>
<dbReference type="InterPro" id="IPR050857">
    <property type="entry name" value="D-2-hydroxyacid_DH"/>
</dbReference>
<dbReference type="SUPFAM" id="SSF143548">
    <property type="entry name" value="Serine metabolism enzymes domain"/>
    <property type="match status" value="1"/>
</dbReference>
<evidence type="ECO:0000256" key="2">
    <source>
        <dbReference type="ARBA" id="ARBA00005854"/>
    </source>
</evidence>
<dbReference type="Pfam" id="PF02826">
    <property type="entry name" value="2-Hacid_dh_C"/>
    <property type="match status" value="1"/>
</dbReference>
<dbReference type="GO" id="GO:0004617">
    <property type="term" value="F:phosphoglycerate dehydrogenase activity"/>
    <property type="evidence" value="ECO:0007669"/>
    <property type="project" value="UniProtKB-EC"/>
</dbReference>
<name>X1NMV9_9ZZZZ</name>
<evidence type="ECO:0000259" key="7">
    <source>
        <dbReference type="Pfam" id="PF02826"/>
    </source>
</evidence>
<gene>
    <name evidence="9" type="ORF">S06H3_34216</name>
</gene>
<dbReference type="EMBL" id="BARV01020508">
    <property type="protein sequence ID" value="GAI28135.1"/>
    <property type="molecule type" value="Genomic_DNA"/>
</dbReference>
<dbReference type="InterPro" id="IPR006140">
    <property type="entry name" value="D-isomer_DH_NAD-bd"/>
</dbReference>
<dbReference type="InterPro" id="IPR029009">
    <property type="entry name" value="ASB_dom_sf"/>
</dbReference>
<dbReference type="FunFam" id="3.30.1330.90:FF:000003">
    <property type="entry name" value="D-3-phosphoglycerate dehydrogenase"/>
    <property type="match status" value="1"/>
</dbReference>
<dbReference type="InterPro" id="IPR029753">
    <property type="entry name" value="D-isomer_DH_CS"/>
</dbReference>
<dbReference type="Gene3D" id="3.30.1330.90">
    <property type="entry name" value="D-3-phosphoglycerate dehydrogenase, domain 3"/>
    <property type="match status" value="1"/>
</dbReference>
<comment type="caution">
    <text evidence="9">The sequence shown here is derived from an EMBL/GenBank/DDBJ whole genome shotgun (WGS) entry which is preliminary data.</text>
</comment>
<protein>
    <recommendedName>
        <fullName evidence="3">phosphoglycerate dehydrogenase</fullName>
        <ecNumber evidence="3">1.1.1.95</ecNumber>
    </recommendedName>
</protein>
<evidence type="ECO:0000256" key="6">
    <source>
        <dbReference type="ARBA" id="ARBA00048731"/>
    </source>
</evidence>
<dbReference type="EC" id="1.1.1.95" evidence="3"/>
<evidence type="ECO:0000313" key="9">
    <source>
        <dbReference type="EMBL" id="GAI28135.1"/>
    </source>
</evidence>
<dbReference type="Pfam" id="PF19304">
    <property type="entry name" value="PGDH_inter"/>
    <property type="match status" value="1"/>
</dbReference>
<accession>X1NMV9</accession>
<dbReference type="SUPFAM" id="SSF51735">
    <property type="entry name" value="NAD(P)-binding Rossmann-fold domains"/>
    <property type="match status" value="1"/>
</dbReference>
<dbReference type="Gene3D" id="3.40.50.720">
    <property type="entry name" value="NAD(P)-binding Rossmann-like Domain"/>
    <property type="match status" value="2"/>
</dbReference>
<evidence type="ECO:0000256" key="4">
    <source>
        <dbReference type="ARBA" id="ARBA00023002"/>
    </source>
</evidence>
<proteinExistence type="inferred from homology"/>
<comment type="catalytic activity">
    <reaction evidence="6">
        <text>(2R)-3-phosphoglycerate + NAD(+) = 3-phosphooxypyruvate + NADH + H(+)</text>
        <dbReference type="Rhea" id="RHEA:12641"/>
        <dbReference type="ChEBI" id="CHEBI:15378"/>
        <dbReference type="ChEBI" id="CHEBI:18110"/>
        <dbReference type="ChEBI" id="CHEBI:57540"/>
        <dbReference type="ChEBI" id="CHEBI:57945"/>
        <dbReference type="ChEBI" id="CHEBI:58272"/>
        <dbReference type="EC" id="1.1.1.95"/>
    </reaction>
</comment>
<dbReference type="AlphaFoldDB" id="X1NMV9"/>
<dbReference type="InterPro" id="IPR036291">
    <property type="entry name" value="NAD(P)-bd_dom_sf"/>
</dbReference>
<dbReference type="GO" id="GO:0051287">
    <property type="term" value="F:NAD binding"/>
    <property type="evidence" value="ECO:0007669"/>
    <property type="project" value="InterPro"/>
</dbReference>
<dbReference type="PANTHER" id="PTHR42789:SF1">
    <property type="entry name" value="D-ISOMER SPECIFIC 2-HYDROXYACID DEHYDROGENASE FAMILY PROTEIN (AFU_ORTHOLOGUE AFUA_6G10090)"/>
    <property type="match status" value="1"/>
</dbReference>
<feature type="non-terminal residue" evidence="9">
    <location>
        <position position="275"/>
    </location>
</feature>
<sequence length="275" mass="28953">DFITLHLPLTASTKGLIGAKELALVKPTVRIINCARGGLIDEEALVKAIKEARVAGAAIDVFSTEPTTKSIFFGNDSIIVTPHLGASTTEAQATAATDVAEQVIDVLKGQPARYSVNAPFISSETLSMLAPFLMVASTVGKLASQLVEGQVSAIQIKYNGEISNYDTNALKAAVLGGLLEGVSEERVNLVNANIVAAHRGLTVVEQKEAACENYASLITAEATTNAGVTTVAGTTMHGEVHIVRVNKYWLDFVPTGAYFMFSDHRDRPGLVGAVG</sequence>
<feature type="domain" description="D-3-phosphoglycerate dehydrogenase ASB" evidence="8">
    <location>
        <begin position="129"/>
        <end position="245"/>
    </location>
</feature>
<comment type="similarity">
    <text evidence="2">Belongs to the D-isomer specific 2-hydroxyacid dehydrogenase family.</text>
</comment>
<evidence type="ECO:0000256" key="1">
    <source>
        <dbReference type="ARBA" id="ARBA00005216"/>
    </source>
</evidence>
<reference evidence="9" key="1">
    <citation type="journal article" date="2014" name="Front. Microbiol.">
        <title>High frequency of phylogenetically diverse reductive dehalogenase-homologous genes in deep subseafloor sedimentary metagenomes.</title>
        <authorList>
            <person name="Kawai M."/>
            <person name="Futagami T."/>
            <person name="Toyoda A."/>
            <person name="Takaki Y."/>
            <person name="Nishi S."/>
            <person name="Hori S."/>
            <person name="Arai W."/>
            <person name="Tsubouchi T."/>
            <person name="Morono Y."/>
            <person name="Uchiyama I."/>
            <person name="Ito T."/>
            <person name="Fujiyama A."/>
            <person name="Inagaki F."/>
            <person name="Takami H."/>
        </authorList>
    </citation>
    <scope>NUCLEOTIDE SEQUENCE</scope>
    <source>
        <strain evidence="9">Expedition CK06-06</strain>
    </source>
</reference>
<dbReference type="InterPro" id="IPR045626">
    <property type="entry name" value="PGDH_ASB_dom"/>
</dbReference>
<comment type="pathway">
    <text evidence="1">Amino-acid biosynthesis; L-serine biosynthesis; L-serine from 3-phospho-D-glycerate: step 1/3.</text>
</comment>
<evidence type="ECO:0000256" key="3">
    <source>
        <dbReference type="ARBA" id="ARBA00013143"/>
    </source>
</evidence>
<dbReference type="PROSITE" id="PS00671">
    <property type="entry name" value="D_2_HYDROXYACID_DH_3"/>
    <property type="match status" value="1"/>
</dbReference>
<keyword evidence="4" id="KW-0560">Oxidoreductase</keyword>
<feature type="non-terminal residue" evidence="9">
    <location>
        <position position="1"/>
    </location>
</feature>